<dbReference type="AlphaFoldDB" id="A0AAW2YZD3"/>
<sequence>MTDRAAYYDFFNKAPVNKSSAESNALVEKFHSKLQIPLSTLKQYFEFFYKAPVNKTVSESLDLIEKFHSRLPVAYVKDAFDFFYKSPVNKTSSESIDLVYKWGTHPYGSVPIFFMKVMFDFFYKAPVNKNASEALSLVYKYYETTEVDGWLPSYDKLVYDIPKFFDYFYKTINCNSSESLVNCERIMKGVGKVDFDTFSKAYDHAYRKQNQNRQQSMAAAFSAVGL</sequence>
<keyword evidence="2" id="KW-1185">Reference proteome</keyword>
<dbReference type="EMBL" id="JAOPGA020000868">
    <property type="protein sequence ID" value="KAL0482530.1"/>
    <property type="molecule type" value="Genomic_DNA"/>
</dbReference>
<gene>
    <name evidence="1" type="ORF">AKO1_014398</name>
</gene>
<organism evidence="1 2">
    <name type="scientific">Acrasis kona</name>
    <dbReference type="NCBI Taxonomy" id="1008807"/>
    <lineage>
        <taxon>Eukaryota</taxon>
        <taxon>Discoba</taxon>
        <taxon>Heterolobosea</taxon>
        <taxon>Tetramitia</taxon>
        <taxon>Eutetramitia</taxon>
        <taxon>Acrasidae</taxon>
        <taxon>Acrasis</taxon>
    </lineage>
</organism>
<accession>A0AAW2YZD3</accession>
<proteinExistence type="predicted"/>
<reference evidence="1 2" key="1">
    <citation type="submission" date="2024-03" db="EMBL/GenBank/DDBJ databases">
        <title>The Acrasis kona genome and developmental transcriptomes reveal deep origins of eukaryotic multicellular pathways.</title>
        <authorList>
            <person name="Sheikh S."/>
            <person name="Fu C.-J."/>
            <person name="Brown M.W."/>
            <person name="Baldauf S.L."/>
        </authorList>
    </citation>
    <scope>NUCLEOTIDE SEQUENCE [LARGE SCALE GENOMIC DNA]</scope>
    <source>
        <strain evidence="1 2">ATCC MYA-3509</strain>
    </source>
</reference>
<name>A0AAW2YZD3_9EUKA</name>
<dbReference type="Proteomes" id="UP001431209">
    <property type="component" value="Unassembled WGS sequence"/>
</dbReference>
<evidence type="ECO:0000313" key="1">
    <source>
        <dbReference type="EMBL" id="KAL0482530.1"/>
    </source>
</evidence>
<evidence type="ECO:0000313" key="2">
    <source>
        <dbReference type="Proteomes" id="UP001431209"/>
    </source>
</evidence>
<comment type="caution">
    <text evidence="1">The sequence shown here is derived from an EMBL/GenBank/DDBJ whole genome shotgun (WGS) entry which is preliminary data.</text>
</comment>
<protein>
    <submittedName>
        <fullName evidence="1">Uncharacterized protein</fullName>
    </submittedName>
</protein>